<comment type="catalytic activity">
    <reaction evidence="9">
        <text>diphthine-[translation elongation factor 2] + NH4(+) + ATP = diphthamide-[translation elongation factor 2] + AMP + diphosphate + H(+)</text>
        <dbReference type="Rhea" id="RHEA:19753"/>
        <dbReference type="Rhea" id="RHEA-COMP:10172"/>
        <dbReference type="Rhea" id="RHEA-COMP:10174"/>
        <dbReference type="ChEBI" id="CHEBI:15378"/>
        <dbReference type="ChEBI" id="CHEBI:16692"/>
        <dbReference type="ChEBI" id="CHEBI:28938"/>
        <dbReference type="ChEBI" id="CHEBI:30616"/>
        <dbReference type="ChEBI" id="CHEBI:33019"/>
        <dbReference type="ChEBI" id="CHEBI:82696"/>
        <dbReference type="ChEBI" id="CHEBI:456215"/>
        <dbReference type="EC" id="6.3.1.14"/>
    </reaction>
</comment>
<dbReference type="Gene3D" id="3.40.50.620">
    <property type="entry name" value="HUPs"/>
    <property type="match status" value="1"/>
</dbReference>
<feature type="compositionally biased region" description="Basic and acidic residues" evidence="10">
    <location>
        <begin position="1158"/>
        <end position="1176"/>
    </location>
</feature>
<feature type="compositionally biased region" description="Low complexity" evidence="10">
    <location>
        <begin position="758"/>
        <end position="788"/>
    </location>
</feature>
<evidence type="ECO:0000256" key="1">
    <source>
        <dbReference type="ARBA" id="ARBA00005156"/>
    </source>
</evidence>
<feature type="compositionally biased region" description="Basic and acidic residues" evidence="10">
    <location>
        <begin position="1695"/>
        <end position="1715"/>
    </location>
</feature>
<dbReference type="RefSeq" id="XP_018637382.1">
    <property type="nucleotide sequence ID" value="XM_018779226.1"/>
</dbReference>
<feature type="region of interest" description="Disordered" evidence="10">
    <location>
        <begin position="547"/>
        <end position="614"/>
    </location>
</feature>
<dbReference type="Proteomes" id="UP000001529">
    <property type="component" value="Chromosome VIIa"/>
</dbReference>
<dbReference type="CDD" id="cd01994">
    <property type="entry name" value="AANH_PF0828-like"/>
    <property type="match status" value="1"/>
</dbReference>
<dbReference type="EMBL" id="KE138829">
    <property type="protein sequence ID" value="EPT30183.1"/>
    <property type="molecule type" value="Genomic_DNA"/>
</dbReference>
<keyword evidence="6 12" id="KW-0067">ATP-binding</keyword>
<evidence type="ECO:0000256" key="8">
    <source>
        <dbReference type="ARBA" id="ARBA00031552"/>
    </source>
</evidence>
<protein>
    <recommendedName>
        <fullName evidence="3">Diphthine--ammonia ligase</fullName>
        <ecNumber evidence="2">6.3.1.14</ecNumber>
    </recommendedName>
    <alternativeName>
        <fullName evidence="7">Diphthamide synthase</fullName>
    </alternativeName>
    <alternativeName>
        <fullName evidence="8">Diphthamide synthetase</fullName>
    </alternativeName>
</protein>
<evidence type="ECO:0000313" key="12">
    <source>
        <dbReference type="EMBL" id="EPT30183.1"/>
    </source>
</evidence>
<feature type="compositionally biased region" description="Basic and acidic residues" evidence="10">
    <location>
        <begin position="1312"/>
        <end position="1323"/>
    </location>
</feature>
<name>S8F976_TOXGM</name>
<reference evidence="12" key="1">
    <citation type="submission" date="2013-04" db="EMBL/GenBank/DDBJ databases">
        <authorList>
            <person name="Sibley D."/>
            <person name="Venepally P."/>
            <person name="Karamycheva S."/>
            <person name="Hadjithomas M."/>
            <person name="Khan A."/>
            <person name="Brunk B."/>
            <person name="Roos D."/>
            <person name="Caler E."/>
            <person name="Lorenzi H."/>
        </authorList>
    </citation>
    <scope>NUCLEOTIDE SEQUENCE [LARGE SCALE GENOMIC DNA]</scope>
    <source>
        <strain evidence="12">ME49</strain>
    </source>
</reference>
<evidence type="ECO:0000256" key="7">
    <source>
        <dbReference type="ARBA" id="ARBA00029814"/>
    </source>
</evidence>
<dbReference type="GO" id="GO:0005524">
    <property type="term" value="F:ATP binding"/>
    <property type="evidence" value="ECO:0007669"/>
    <property type="project" value="UniProtKB-KW"/>
</dbReference>
<dbReference type="GeneID" id="7894059"/>
<dbReference type="InterPro" id="IPR002761">
    <property type="entry name" value="Diphthami_syn_dom"/>
</dbReference>
<dbReference type="PANTHER" id="PTHR12196:SF2">
    <property type="entry name" value="DIPHTHINE--AMMONIA LIGASE"/>
    <property type="match status" value="1"/>
</dbReference>
<feature type="region of interest" description="Disordered" evidence="10">
    <location>
        <begin position="1147"/>
        <end position="1180"/>
    </location>
</feature>
<comment type="pathway">
    <text evidence="1">Protein modification; peptidyl-diphthamide biosynthesis.</text>
</comment>
<feature type="domain" description="Diphthamide synthase" evidence="11">
    <location>
        <begin position="66"/>
        <end position="285"/>
    </location>
</feature>
<feature type="compositionally biased region" description="Basic and acidic residues" evidence="10">
    <location>
        <begin position="1588"/>
        <end position="1612"/>
    </location>
</feature>
<gene>
    <name evidence="12" type="ORF">TGME49_202850</name>
</gene>
<feature type="region of interest" description="Disordered" evidence="10">
    <location>
        <begin position="1493"/>
        <end position="1515"/>
    </location>
</feature>
<feature type="region of interest" description="Disordered" evidence="10">
    <location>
        <begin position="1535"/>
        <end position="1559"/>
    </location>
</feature>
<evidence type="ECO:0000256" key="9">
    <source>
        <dbReference type="ARBA" id="ARBA00048108"/>
    </source>
</evidence>
<dbReference type="EC" id="6.3.1.14" evidence="2"/>
<dbReference type="Pfam" id="PF01902">
    <property type="entry name" value="Diphthami_syn_2"/>
    <property type="match status" value="1"/>
</dbReference>
<feature type="region of interest" description="Disordered" evidence="10">
    <location>
        <begin position="1"/>
        <end position="30"/>
    </location>
</feature>
<feature type="compositionally biased region" description="Low complexity" evidence="10">
    <location>
        <begin position="1204"/>
        <end position="1216"/>
    </location>
</feature>
<organism evidence="12 13">
    <name type="scientific">Toxoplasma gondii (strain ATCC 50611 / Me49)</name>
    <dbReference type="NCBI Taxonomy" id="508771"/>
    <lineage>
        <taxon>Eukaryota</taxon>
        <taxon>Sar</taxon>
        <taxon>Alveolata</taxon>
        <taxon>Apicomplexa</taxon>
        <taxon>Conoidasida</taxon>
        <taxon>Coccidia</taxon>
        <taxon>Eucoccidiorida</taxon>
        <taxon>Eimeriorina</taxon>
        <taxon>Sarcocystidae</taxon>
        <taxon>Toxoplasma</taxon>
    </lineage>
</organism>
<sequence length="1918" mass="207901">MGPHPPSAPFASPSPSSSSSTTSSSSSPSSSSVAYSPFSLCASACVSAAEVTSGASVSVASRRDFAALISGGKDSIYSIRYAVALGHRLRCVAYLRPPASVVEADSFMYQSVGAELVADIARCMQVPLVVRTILGKPVATDSVGYAATKGDEVEDLFELLRDVQTRFPSVAAVSAGAILSDYQRQRVENVCMRLHLQPLFFLWHRAQGPLLREMAAWGLDAVLVKTASWGLKAEHLGATIGALEKKLEEMEQHCGVQPCGEGGEYETIVVDCPLFREAVMIDKWKFIVHSPDDFAPVLLLQARRWHTAAKAELADQAQGLWWPRDTADDERGIDENDAEKCIHSLTNSSGKRENQTLPLYSLAAADAAKRAADKARCAEAESDDGDIHEGGIAEEDARANKRDLGEELGEGNDDVPDGVGVERGWLSAENVALSFDKKKFNVPCACRSGFSSHSACPACAFLQELFTLDFFLSPAARLLVARSGCLYTRALAQLASRLPRKQTAQSRLPMAPFQQIPCGGARLCVTGTRVRQTVLLHAVLTFDRDSKSREAAAATEKRPRGFSPADPCLRSAPSSRWGAQASKREHGESQEGRRRSVSLEAEREEHNATRHRGPSVECLNKKAVCLEATVNMENEKHAVSTLASLIIKSIQQLRQGAETSHPSKRRDVASTETSLETKEMKKSRETLPIAHLLLVAFSPSSLGGEDSFLRESVQPQTPAGSAELTRSHVPRQTRQDERNEARETTKPRDSETPFLYTPSDSCSMSFSSPSSSLPSSPSSSSPSPSSSSTLVPASGELLDLARLVQNVLSALDASATHPFPVTSLCAPAGQGGKTVPLLRLALELDDSQAHNETGRVLLCLPSGGSELLTDTANQRLETERPEPSSSSTSSASFSEGASLSSSGMSSFVLSETVRRFKEPFATRSLNLWVPALTALPELPQALNERSHAPVVVRRPEEALKAGEDDAGREKAYATHKEGERSSTSARSFSLASNLCQAATYTQHEQIWKIERQDRERRDDAKEFHHSHLPIGSSPSNNLPSVACSSMRCIATHPLPYSEILIGGISGHLPHTSLLPVFSPPPYSWSPASPSCSLACSSWCPSRPFASPACPASASSEAALRVSLELQREERRAAVPVEDSLLVCERSNHNEQGHWAGTKQEEKDNSEETKGEARLQEPRPPCDGLAFALEVAVAARNLVHTTRLAGAESAESEAQTSESEKEEEEDGDDAGEEFEAGEHERRQAGRHARDRVHLTTRLPAPPPLLFAFSSLREAPGVSEFATLKQPWSSLEGQEDGGRSKDEKISAKTAAARRNGDARLGKRAEPPAALDRQANNDFQSTASSAVASLLAGVRSQLEIHLNPQGVVFWDARTRVERRAKSLSREGGKAGETLRQPGHLRAPEPRACVLCSSEDVPPASLSVSSSSFFSSLCSLSPASSSSSLSSRVLCRRCVGAPTLVVPAQVSGVQGGGHLSLWPLGVRGECREFSRTETRRVEVQRSCRGSQNREDASASDMTAARSPCPFVSASWPRCTDSAENACEEAGEPGEGREGQAAEGRSSESSSKEIWSLWISGGRARGRWVRRATKARAVGENDTKVEGDRDVGRRGGRKTETDSQQWLQKGAKEPKEETTGVWKVELNFSARLEGNAAYELESETRARSGELRAIWAAAVVTAAKEASRDGGSLRRNHGTLSTAEGERERGDGRGDQDRCSKAKEEGEEQTEEREASSVQMEENEEALSVLVEGVVDAVLTLDRWTRQSIREHVDSGMPTKTEREIDFVPSHPTEASQRVKALAEGDWCLYVLYVPRVRPLSPVSSSAASRDEGDDWEEAFRRLFFARVERLLSPEARQDSSTSPRLREDASAACRLETQETSRDALPKATFPLVFVPVLGLEQTKGCAPTRAQVVVVRDRKQTLFDV</sequence>
<feature type="compositionally biased region" description="Basic and acidic residues" evidence="10">
    <location>
        <begin position="1493"/>
        <end position="1508"/>
    </location>
</feature>
<dbReference type="InterPro" id="IPR014729">
    <property type="entry name" value="Rossmann-like_a/b/a_fold"/>
</dbReference>
<keyword evidence="5" id="KW-0547">Nucleotide-binding</keyword>
<evidence type="ECO:0000256" key="5">
    <source>
        <dbReference type="ARBA" id="ARBA00022741"/>
    </source>
</evidence>
<feature type="region of interest" description="Disordered" evidence="10">
    <location>
        <begin position="656"/>
        <end position="682"/>
    </location>
</feature>
<dbReference type="FunFam" id="3.40.50.620:FF:000145">
    <property type="entry name" value="ATP-binding domain containing protein"/>
    <property type="match status" value="1"/>
</dbReference>
<dbReference type="InterPro" id="IPR030662">
    <property type="entry name" value="DPH6/MJ0570"/>
</dbReference>
<feature type="compositionally biased region" description="Basic and acidic residues" evidence="10">
    <location>
        <begin position="582"/>
        <end position="594"/>
    </location>
</feature>
<proteinExistence type="predicted"/>
<feature type="region of interest" description="Disordered" evidence="10">
    <location>
        <begin position="875"/>
        <end position="902"/>
    </location>
</feature>
<dbReference type="Gene3D" id="3.90.1490.10">
    <property type="entry name" value="putative n-type atp pyrophosphatase, domain 2"/>
    <property type="match status" value="1"/>
</dbReference>
<feature type="region of interest" description="Disordered" evidence="10">
    <location>
        <begin position="1284"/>
        <end position="1333"/>
    </location>
</feature>
<feature type="compositionally biased region" description="Low complexity" evidence="10">
    <location>
        <begin position="884"/>
        <end position="902"/>
    </location>
</feature>
<dbReference type="OrthoDB" id="332586at2759"/>
<feature type="compositionally biased region" description="Basic and acidic residues" evidence="10">
    <location>
        <begin position="1294"/>
        <end position="1304"/>
    </location>
</feature>
<dbReference type="NCBIfam" id="TIGR00290">
    <property type="entry name" value="MJ0570_dom"/>
    <property type="match status" value="1"/>
</dbReference>
<feature type="region of interest" description="Disordered" evidence="10">
    <location>
        <begin position="1676"/>
        <end position="1733"/>
    </location>
</feature>
<feature type="compositionally biased region" description="Acidic residues" evidence="10">
    <location>
        <begin position="1219"/>
        <end position="1234"/>
    </location>
</feature>
<dbReference type="FunFam" id="3.90.1490.10:FF:000001">
    <property type="entry name" value="Diphthine--ammonia ligase"/>
    <property type="match status" value="1"/>
</dbReference>
<dbReference type="GO" id="GO:0017183">
    <property type="term" value="P:protein histidyl modification to diphthamide"/>
    <property type="evidence" value="ECO:0007669"/>
    <property type="project" value="TreeGrafter"/>
</dbReference>
<feature type="region of interest" description="Disordered" evidence="10">
    <location>
        <begin position="1203"/>
        <end position="1258"/>
    </location>
</feature>
<evidence type="ECO:0000256" key="2">
    <source>
        <dbReference type="ARBA" id="ARBA00012089"/>
    </source>
</evidence>
<evidence type="ECO:0000256" key="3">
    <source>
        <dbReference type="ARBA" id="ARBA00018426"/>
    </source>
</evidence>
<evidence type="ECO:0000256" key="4">
    <source>
        <dbReference type="ARBA" id="ARBA00022598"/>
    </source>
</evidence>
<accession>S8F976</accession>
<feature type="region of interest" description="Disordered" evidence="10">
    <location>
        <begin position="711"/>
        <end position="791"/>
    </location>
</feature>
<dbReference type="PANTHER" id="PTHR12196">
    <property type="entry name" value="DOMAIN OF UNKNOWN FUNCTION 71 DUF71 -CONTAINING PROTEIN"/>
    <property type="match status" value="1"/>
</dbReference>
<evidence type="ECO:0000259" key="11">
    <source>
        <dbReference type="Pfam" id="PF01902"/>
    </source>
</evidence>
<feature type="region of interest" description="Disordered" evidence="10">
    <location>
        <begin position="959"/>
        <end position="983"/>
    </location>
</feature>
<dbReference type="EMBL" id="CM002041">
    <property type="protein sequence ID" value="EPT30183.1"/>
    <property type="molecule type" value="Genomic_DNA"/>
</dbReference>
<feature type="compositionally biased region" description="Low complexity" evidence="10">
    <location>
        <begin position="9"/>
        <end position="30"/>
    </location>
</feature>
<dbReference type="KEGG" id="tgo:TGME49_202850"/>
<keyword evidence="4" id="KW-0436">Ligase</keyword>
<evidence type="ECO:0000256" key="6">
    <source>
        <dbReference type="ARBA" id="ARBA00022840"/>
    </source>
</evidence>
<feature type="compositionally biased region" description="Basic and acidic residues" evidence="10">
    <location>
        <begin position="959"/>
        <end position="980"/>
    </location>
</feature>
<dbReference type="VEuPathDB" id="ToxoDB:TGME49_202850"/>
<feature type="compositionally biased region" description="Basic and acidic residues" evidence="10">
    <location>
        <begin position="665"/>
        <end position="682"/>
    </location>
</feature>
<keyword evidence="13" id="KW-1185">Reference proteome</keyword>
<feature type="compositionally biased region" description="Basic and acidic residues" evidence="10">
    <location>
        <begin position="733"/>
        <end position="751"/>
    </location>
</feature>
<dbReference type="SUPFAM" id="SSF52402">
    <property type="entry name" value="Adenine nucleotide alpha hydrolases-like"/>
    <property type="match status" value="1"/>
</dbReference>
<evidence type="ECO:0000313" key="13">
    <source>
        <dbReference type="Proteomes" id="UP000001529"/>
    </source>
</evidence>
<dbReference type="GO" id="GO:0017178">
    <property type="term" value="F:diphthine-ammonia ligase activity"/>
    <property type="evidence" value="ECO:0007669"/>
    <property type="project" value="UniProtKB-EC"/>
</dbReference>
<feature type="compositionally biased region" description="Basic and acidic residues" evidence="10">
    <location>
        <begin position="547"/>
        <end position="559"/>
    </location>
</feature>
<feature type="region of interest" description="Disordered" evidence="10">
    <location>
        <begin position="1585"/>
        <end position="1629"/>
    </location>
</feature>
<evidence type="ECO:0000256" key="10">
    <source>
        <dbReference type="SAM" id="MobiDB-lite"/>
    </source>
</evidence>